<dbReference type="PANTHER" id="PTHR12606:SF1">
    <property type="entry name" value="UBIQUITIN-LIKE-SPECIFIC PROTEASE 1A"/>
    <property type="match status" value="1"/>
</dbReference>
<evidence type="ECO:0000256" key="4">
    <source>
        <dbReference type="ARBA" id="ARBA00022807"/>
    </source>
</evidence>
<reference evidence="7" key="1">
    <citation type="submission" date="2022-07" db="EMBL/GenBank/DDBJ databases">
        <title>Evaluation of T. orientalis genome assembly methods using nanopore sequencing and analysis of variation between genomes.</title>
        <authorList>
            <person name="Yam J."/>
            <person name="Micallef M.L."/>
            <person name="Liu M."/>
            <person name="Djordjevic S.P."/>
            <person name="Bogema D.R."/>
            <person name="Jenkins C."/>
        </authorList>
    </citation>
    <scope>NUCLEOTIDE SEQUENCE</scope>
    <source>
        <strain evidence="7">Goon Nure</strain>
    </source>
</reference>
<feature type="compositionally biased region" description="Basic and acidic residues" evidence="5">
    <location>
        <begin position="84"/>
        <end position="95"/>
    </location>
</feature>
<evidence type="ECO:0000259" key="6">
    <source>
        <dbReference type="PROSITE" id="PS50600"/>
    </source>
</evidence>
<sequence length="505" mass="59557">MEVYCKRCNKYMYSENGLCSVCTPIPGKSQGFLGKFGQLYDTFRKLAFKRNEDINDSIFDEKLNENEINDGVFGSVSKFSKNVAEDETKESDHTESTNFLESNGQNDQTKPIEWSSSTLNRDMSIVKRVTWADQAEQSSNRTNNNGPYEWEFDKVEQESKSIERLYKSLDLDKNDYEKDFIKSFSYLGLSNRKGELEKIDYEIDRYKQIENKLKEKLPENDHKPNKYDYLPKIGDEDEDLWQIKPRDDEEEYLKRLFFRESDLKKYTRHELDKSMSRAISCKGKLVEKYGIEINRININCLFDSNWVNDEIINFYMQILQEQSDRMRAKERLPSCYFFSTYFFTKMSGNYKTGMTYDYNAVAKWTKRKKVNIFEKDLLIVPVHVKKVHWALGVVDMRRTSRRIMMFDSLGGKNPMWFKNMKKWLADESKDKLKKVLNEINEWKIPMNYTTEPYAPSQKNTYDCGVFVCQYAKSITFGTGFGFAKESSAYLRNALIHEIISCKVDV</sequence>
<evidence type="ECO:0000256" key="5">
    <source>
        <dbReference type="SAM" id="MobiDB-lite"/>
    </source>
</evidence>
<dbReference type="Proteomes" id="UP000244811">
    <property type="component" value="Chromosome 4"/>
</dbReference>
<dbReference type="SUPFAM" id="SSF54001">
    <property type="entry name" value="Cysteine proteinases"/>
    <property type="match status" value="1"/>
</dbReference>
<accession>A0A976MD64</accession>
<feature type="domain" description="Ubiquitin-like protease family profile" evidence="6">
    <location>
        <begin position="291"/>
        <end position="474"/>
    </location>
</feature>
<organism evidence="7 8">
    <name type="scientific">Theileria orientalis</name>
    <dbReference type="NCBI Taxonomy" id="68886"/>
    <lineage>
        <taxon>Eukaryota</taxon>
        <taxon>Sar</taxon>
        <taxon>Alveolata</taxon>
        <taxon>Apicomplexa</taxon>
        <taxon>Aconoidasida</taxon>
        <taxon>Piroplasmida</taxon>
        <taxon>Theileriidae</taxon>
        <taxon>Theileria</taxon>
    </lineage>
</organism>
<dbReference type="InterPro" id="IPR038765">
    <property type="entry name" value="Papain-like_cys_pep_sf"/>
</dbReference>
<gene>
    <name evidence="7" type="ORF">MACK_002578</name>
</gene>
<evidence type="ECO:0000256" key="3">
    <source>
        <dbReference type="ARBA" id="ARBA00022801"/>
    </source>
</evidence>
<evidence type="ECO:0000313" key="7">
    <source>
        <dbReference type="EMBL" id="UKK02485.2"/>
    </source>
</evidence>
<dbReference type="InterPro" id="IPR003653">
    <property type="entry name" value="Peptidase_C48_C"/>
</dbReference>
<feature type="region of interest" description="Disordered" evidence="5">
    <location>
        <begin position="84"/>
        <end position="112"/>
    </location>
</feature>
<feature type="compositionally biased region" description="Polar residues" evidence="5">
    <location>
        <begin position="96"/>
        <end position="112"/>
    </location>
</feature>
<evidence type="ECO:0000256" key="2">
    <source>
        <dbReference type="ARBA" id="ARBA00022670"/>
    </source>
</evidence>
<dbReference type="PANTHER" id="PTHR12606">
    <property type="entry name" value="SENTRIN/SUMO-SPECIFIC PROTEASE"/>
    <property type="match status" value="1"/>
</dbReference>
<dbReference type="AlphaFoldDB" id="A0A976MD64"/>
<dbReference type="PROSITE" id="PS50600">
    <property type="entry name" value="ULP_PROTEASE"/>
    <property type="match status" value="1"/>
</dbReference>
<dbReference type="GO" id="GO:0005634">
    <property type="term" value="C:nucleus"/>
    <property type="evidence" value="ECO:0007669"/>
    <property type="project" value="TreeGrafter"/>
</dbReference>
<protein>
    <submittedName>
        <fullName evidence="7">Ulp1 peptidase</fullName>
        <ecNumber evidence="7">3.4.22.68</ecNumber>
    </submittedName>
</protein>
<dbReference type="GO" id="GO:0006508">
    <property type="term" value="P:proteolysis"/>
    <property type="evidence" value="ECO:0007669"/>
    <property type="project" value="UniProtKB-KW"/>
</dbReference>
<name>A0A976MD64_THEOR</name>
<dbReference type="GO" id="GO:0016926">
    <property type="term" value="P:protein desumoylation"/>
    <property type="evidence" value="ECO:0007669"/>
    <property type="project" value="TreeGrafter"/>
</dbReference>
<dbReference type="GO" id="GO:0016929">
    <property type="term" value="F:deSUMOylase activity"/>
    <property type="evidence" value="ECO:0007669"/>
    <property type="project" value="TreeGrafter"/>
</dbReference>
<evidence type="ECO:0000256" key="1">
    <source>
        <dbReference type="ARBA" id="ARBA00005234"/>
    </source>
</evidence>
<dbReference type="Gene3D" id="3.40.395.10">
    <property type="entry name" value="Adenoviral Proteinase, Chain A"/>
    <property type="match status" value="1"/>
</dbReference>
<proteinExistence type="inferred from homology"/>
<dbReference type="Pfam" id="PF02902">
    <property type="entry name" value="Peptidase_C48"/>
    <property type="match status" value="1"/>
</dbReference>
<keyword evidence="2" id="KW-0645">Protease</keyword>
<evidence type="ECO:0000313" key="8">
    <source>
        <dbReference type="Proteomes" id="UP000244811"/>
    </source>
</evidence>
<keyword evidence="3 7" id="KW-0378">Hydrolase</keyword>
<dbReference type="EC" id="3.4.22.68" evidence="7"/>
<dbReference type="EMBL" id="CP056072">
    <property type="protein sequence ID" value="UKK02485.2"/>
    <property type="molecule type" value="Genomic_DNA"/>
</dbReference>
<keyword evidence="4" id="KW-0788">Thiol protease</keyword>
<comment type="similarity">
    <text evidence="1">Belongs to the peptidase C48 family.</text>
</comment>